<accession>A0A1Y4QLX1</accession>
<comment type="caution">
    <text evidence="1">The sequence shown here is derived from an EMBL/GenBank/DDBJ whole genome shotgun (WGS) entry which is preliminary data.</text>
</comment>
<dbReference type="EMBL" id="NFLB01000005">
    <property type="protein sequence ID" value="OUQ05532.1"/>
    <property type="molecule type" value="Genomic_DNA"/>
</dbReference>
<dbReference type="AlphaFoldDB" id="A0A1Y4QLX1"/>
<proteinExistence type="predicted"/>
<name>A0A1Y4QLX1_9FIRM</name>
<evidence type="ECO:0000313" key="2">
    <source>
        <dbReference type="Proteomes" id="UP000196258"/>
    </source>
</evidence>
<protein>
    <submittedName>
        <fullName evidence="1">Uncharacterized protein</fullName>
    </submittedName>
</protein>
<gene>
    <name evidence="1" type="ORF">B5E91_05815</name>
</gene>
<dbReference type="RefSeq" id="WP_087255981.1">
    <property type="nucleotide sequence ID" value="NZ_NFLB01000005.1"/>
</dbReference>
<sequence>MNSIKKIKITVTFPLGAYFHSNIVDYTYKQFLKMLKRMSCINIDSKCNDCLLKSACQYYKITGENFSGYPGFIFNKDMFVENIFRNNDEYEFEIYIIGDCYVYKDYIDIFFKEYLNYKLAGFDFLIKKIECEDLFDEEKKISELDVYSVVETIDFIKVYNDMIKYYNDKYQCDYKFLKVVSSITMIKNINEGNVSVNTRKVNKKGYIYRVCLDEKLSLNLLTIGVGKFNFIGGGKVAIKNKNGS</sequence>
<dbReference type="Proteomes" id="UP000196258">
    <property type="component" value="Unassembled WGS sequence"/>
</dbReference>
<evidence type="ECO:0000313" key="1">
    <source>
        <dbReference type="EMBL" id="OUQ05532.1"/>
    </source>
</evidence>
<organism evidence="1 2">
    <name type="scientific">Thomasclavelia spiroformis</name>
    <dbReference type="NCBI Taxonomy" id="29348"/>
    <lineage>
        <taxon>Bacteria</taxon>
        <taxon>Bacillati</taxon>
        <taxon>Bacillota</taxon>
        <taxon>Erysipelotrichia</taxon>
        <taxon>Erysipelotrichales</taxon>
        <taxon>Coprobacillaceae</taxon>
        <taxon>Thomasclavelia</taxon>
    </lineage>
</organism>
<reference evidence="2" key="1">
    <citation type="submission" date="2017-04" db="EMBL/GenBank/DDBJ databases">
        <title>Function of individual gut microbiota members based on whole genome sequencing of pure cultures obtained from chicken caecum.</title>
        <authorList>
            <person name="Medvecky M."/>
            <person name="Cejkova D."/>
            <person name="Polansky O."/>
            <person name="Karasova D."/>
            <person name="Kubasova T."/>
            <person name="Cizek A."/>
            <person name="Rychlik I."/>
        </authorList>
    </citation>
    <scope>NUCLEOTIDE SEQUENCE [LARGE SCALE GENOMIC DNA]</scope>
    <source>
        <strain evidence="2">An149</strain>
    </source>
</reference>